<reference evidence="3" key="1">
    <citation type="submission" date="2022-11" db="UniProtKB">
        <authorList>
            <consortium name="WormBaseParasite"/>
        </authorList>
    </citation>
    <scope>IDENTIFICATION</scope>
</reference>
<organism evidence="2 3">
    <name type="scientific">Globodera rostochiensis</name>
    <name type="common">Golden nematode worm</name>
    <name type="synonym">Heterodera rostochiensis</name>
    <dbReference type="NCBI Taxonomy" id="31243"/>
    <lineage>
        <taxon>Eukaryota</taxon>
        <taxon>Metazoa</taxon>
        <taxon>Ecdysozoa</taxon>
        <taxon>Nematoda</taxon>
        <taxon>Chromadorea</taxon>
        <taxon>Rhabditida</taxon>
        <taxon>Tylenchina</taxon>
        <taxon>Tylenchomorpha</taxon>
        <taxon>Tylenchoidea</taxon>
        <taxon>Heteroderidae</taxon>
        <taxon>Heteroderinae</taxon>
        <taxon>Globodera</taxon>
    </lineage>
</organism>
<dbReference type="Proteomes" id="UP000887572">
    <property type="component" value="Unplaced"/>
</dbReference>
<evidence type="ECO:0000256" key="1">
    <source>
        <dbReference type="SAM" id="MobiDB-lite"/>
    </source>
</evidence>
<name>A0A914H3K6_GLORO</name>
<sequence>MGIDCNSDSTSRHPIKSNPPSDSAKNEVEKVCRHGDPPNNFGFGHGCELVLSFLCNMHCTNGRLKEQGYSSGVCRLFDVNCYCQC</sequence>
<dbReference type="AlphaFoldDB" id="A0A914H3K6"/>
<protein>
    <submittedName>
        <fullName evidence="3">Defensin-like protein</fullName>
    </submittedName>
</protein>
<evidence type="ECO:0000313" key="2">
    <source>
        <dbReference type="Proteomes" id="UP000887572"/>
    </source>
</evidence>
<accession>A0A914H3K6</accession>
<feature type="region of interest" description="Disordered" evidence="1">
    <location>
        <begin position="1"/>
        <end position="28"/>
    </location>
</feature>
<evidence type="ECO:0000313" key="3">
    <source>
        <dbReference type="WBParaSite" id="Gr19_v10_g13330.t1"/>
    </source>
</evidence>
<proteinExistence type="predicted"/>
<dbReference type="WBParaSite" id="Gr19_v10_g13330.t1">
    <property type="protein sequence ID" value="Gr19_v10_g13330.t1"/>
    <property type="gene ID" value="Gr19_v10_g13330"/>
</dbReference>
<keyword evidence="2" id="KW-1185">Reference proteome</keyword>